<dbReference type="Pfam" id="PF25948">
    <property type="entry name" value="DUF7986"/>
    <property type="match status" value="1"/>
</dbReference>
<reference evidence="2" key="1">
    <citation type="submission" date="2016-11" db="EMBL/GenBank/DDBJ databases">
        <authorList>
            <person name="Varghese N."/>
            <person name="Submissions S."/>
        </authorList>
    </citation>
    <scope>NUCLEOTIDE SEQUENCE [LARGE SCALE GENOMIC DNA]</scope>
    <source>
        <strain evidence="2">DSM 16219</strain>
    </source>
</reference>
<dbReference type="EMBL" id="FQZU01000029">
    <property type="protein sequence ID" value="SHK63690.1"/>
    <property type="molecule type" value="Genomic_DNA"/>
</dbReference>
<name>A0A1M6U3E8_9BACT</name>
<evidence type="ECO:0000313" key="1">
    <source>
        <dbReference type="EMBL" id="SHK63690.1"/>
    </source>
</evidence>
<sequence length="211" mass="24587">MIPNDLEKTVKEYKRVWPILTQLQMEIIGLAKKDAFLACAKRLGMLARQDGKKVVVFEHELESDVYHDYLIYMHRPRGISLVRQMLNRNRHSQGSDERRLLEAMVQARFSMFWVKELVRPAGFVGRDLLNGGEHFILDRSIAKQKAQGLVIGLRTFPYLDVRMHTGANLVVGRLEEPSDFGPEEKNIGEKQERAYNEEVIFKWREVLRSSF</sequence>
<dbReference type="RefSeq" id="WP_073477843.1">
    <property type="nucleotide sequence ID" value="NZ_FQZU01000029.1"/>
</dbReference>
<proteinExistence type="predicted"/>
<dbReference type="OrthoDB" id="5431481at2"/>
<dbReference type="InterPro" id="IPR058292">
    <property type="entry name" value="DUF7986"/>
</dbReference>
<dbReference type="STRING" id="1121393.SAMN02745216_03803"/>
<keyword evidence="2" id="KW-1185">Reference proteome</keyword>
<protein>
    <submittedName>
        <fullName evidence="1">Uncharacterized protein</fullName>
    </submittedName>
</protein>
<evidence type="ECO:0000313" key="2">
    <source>
        <dbReference type="Proteomes" id="UP000183994"/>
    </source>
</evidence>
<organism evidence="1 2">
    <name type="scientific">Desulfatibacillum alkenivorans DSM 16219</name>
    <dbReference type="NCBI Taxonomy" id="1121393"/>
    <lineage>
        <taxon>Bacteria</taxon>
        <taxon>Pseudomonadati</taxon>
        <taxon>Thermodesulfobacteriota</taxon>
        <taxon>Desulfobacteria</taxon>
        <taxon>Desulfobacterales</taxon>
        <taxon>Desulfatibacillaceae</taxon>
        <taxon>Desulfatibacillum</taxon>
    </lineage>
</organism>
<dbReference type="AlphaFoldDB" id="A0A1M6U3E8"/>
<gene>
    <name evidence="1" type="ORF">SAMN02745216_03803</name>
</gene>
<dbReference type="Proteomes" id="UP000183994">
    <property type="component" value="Unassembled WGS sequence"/>
</dbReference>
<accession>A0A1M6U3E8</accession>